<dbReference type="InterPro" id="IPR050553">
    <property type="entry name" value="Thioredoxin_ResA/DsbE_sf"/>
</dbReference>
<keyword evidence="3" id="KW-0812">Transmembrane</keyword>
<keyword evidence="3" id="KW-0735">Signal-anchor</keyword>
<organism evidence="7 8">
    <name type="scientific">Sinanaerobacter chloroacetimidivorans</name>
    <dbReference type="NCBI Taxonomy" id="2818044"/>
    <lineage>
        <taxon>Bacteria</taxon>
        <taxon>Bacillati</taxon>
        <taxon>Bacillota</taxon>
        <taxon>Clostridia</taxon>
        <taxon>Peptostreptococcales</taxon>
        <taxon>Anaerovoracaceae</taxon>
        <taxon>Sinanaerobacter</taxon>
    </lineage>
</organism>
<dbReference type="AlphaFoldDB" id="A0A8J7VYF8"/>
<evidence type="ECO:0000313" key="7">
    <source>
        <dbReference type="EMBL" id="MBR0596338.1"/>
    </source>
</evidence>
<dbReference type="Proteomes" id="UP000675664">
    <property type="component" value="Unassembled WGS sequence"/>
</dbReference>
<comment type="subcellular location">
    <subcellularLocation>
        <location evidence="1">Cell envelope</location>
    </subcellularLocation>
</comment>
<dbReference type="SUPFAM" id="SSF52833">
    <property type="entry name" value="Thioredoxin-like"/>
    <property type="match status" value="1"/>
</dbReference>
<reference evidence="7" key="1">
    <citation type="submission" date="2021-04" db="EMBL/GenBank/DDBJ databases">
        <title>Sinoanaerobacter chloroacetimidivorans sp. nov., an obligate anaerobic bacterium isolated from anaerobic sludge.</title>
        <authorList>
            <person name="Bao Y."/>
        </authorList>
    </citation>
    <scope>NUCLEOTIDE SEQUENCE</scope>
    <source>
        <strain evidence="7">BAD-6</strain>
    </source>
</reference>
<dbReference type="PANTHER" id="PTHR42852:SF6">
    <property type="entry name" value="THIOL:DISULFIDE INTERCHANGE PROTEIN DSBE"/>
    <property type="match status" value="1"/>
</dbReference>
<dbReference type="InterPro" id="IPR017937">
    <property type="entry name" value="Thioredoxin_CS"/>
</dbReference>
<comment type="caution">
    <text evidence="7">The sequence shown here is derived from an EMBL/GenBank/DDBJ whole genome shotgun (WGS) entry which is preliminary data.</text>
</comment>
<dbReference type="Pfam" id="PF08534">
    <property type="entry name" value="Redoxin"/>
    <property type="match status" value="1"/>
</dbReference>
<sequence>MGILLSAGLFTGCGGQDTDQDTGKNKAGNPADFTSFQTTDIYGNEINQDIFKDYDLTMINVWGTFCGPCVEEMPFLGELQKEYKEKGVNIVGIVVDVQDNNLKVIEKQVKLAKEITETTGADYTHMIVSPEMIDAKLGEIASIPATFFVDSKGNFVGETYIGSREKKDWTAIIEEKLGEE</sequence>
<dbReference type="GO" id="GO:0030313">
    <property type="term" value="C:cell envelope"/>
    <property type="evidence" value="ECO:0007669"/>
    <property type="project" value="UniProtKB-SubCell"/>
</dbReference>
<evidence type="ECO:0000256" key="4">
    <source>
        <dbReference type="ARBA" id="ARBA00023157"/>
    </source>
</evidence>
<dbReference type="EMBL" id="JAGSND010000001">
    <property type="protein sequence ID" value="MBR0596338.1"/>
    <property type="molecule type" value="Genomic_DNA"/>
</dbReference>
<dbReference type="GO" id="GO:0016491">
    <property type="term" value="F:oxidoreductase activity"/>
    <property type="evidence" value="ECO:0007669"/>
    <property type="project" value="InterPro"/>
</dbReference>
<dbReference type="PROSITE" id="PS00194">
    <property type="entry name" value="THIOREDOXIN_1"/>
    <property type="match status" value="1"/>
</dbReference>
<dbReference type="InterPro" id="IPR013766">
    <property type="entry name" value="Thioredoxin_domain"/>
</dbReference>
<keyword evidence="5" id="KW-0676">Redox-active center</keyword>
<evidence type="ECO:0000259" key="6">
    <source>
        <dbReference type="PROSITE" id="PS51352"/>
    </source>
</evidence>
<keyword evidence="4" id="KW-1015">Disulfide bond</keyword>
<evidence type="ECO:0000313" key="8">
    <source>
        <dbReference type="Proteomes" id="UP000675664"/>
    </source>
</evidence>
<dbReference type="PROSITE" id="PS51352">
    <property type="entry name" value="THIOREDOXIN_2"/>
    <property type="match status" value="1"/>
</dbReference>
<dbReference type="CDD" id="cd02966">
    <property type="entry name" value="TlpA_like_family"/>
    <property type="match status" value="1"/>
</dbReference>
<name>A0A8J7VYF8_9FIRM</name>
<proteinExistence type="predicted"/>
<dbReference type="PANTHER" id="PTHR42852">
    <property type="entry name" value="THIOL:DISULFIDE INTERCHANGE PROTEIN DSBE"/>
    <property type="match status" value="1"/>
</dbReference>
<dbReference type="Gene3D" id="3.40.30.10">
    <property type="entry name" value="Glutaredoxin"/>
    <property type="match status" value="1"/>
</dbReference>
<keyword evidence="8" id="KW-1185">Reference proteome</keyword>
<reference evidence="7" key="2">
    <citation type="submission" date="2021-04" db="EMBL/GenBank/DDBJ databases">
        <authorList>
            <person name="Liu J."/>
        </authorList>
    </citation>
    <scope>NUCLEOTIDE SEQUENCE</scope>
    <source>
        <strain evidence="7">BAD-6</strain>
    </source>
</reference>
<protein>
    <submittedName>
        <fullName evidence="7">TlpA family protein disulfide reductase</fullName>
    </submittedName>
</protein>
<dbReference type="InterPro" id="IPR013740">
    <property type="entry name" value="Redoxin"/>
</dbReference>
<dbReference type="InterPro" id="IPR036249">
    <property type="entry name" value="Thioredoxin-like_sf"/>
</dbReference>
<evidence type="ECO:0000256" key="5">
    <source>
        <dbReference type="ARBA" id="ARBA00023284"/>
    </source>
</evidence>
<keyword evidence="2" id="KW-0201">Cytochrome c-type biogenesis</keyword>
<feature type="domain" description="Thioredoxin" evidence="6">
    <location>
        <begin position="25"/>
        <end position="178"/>
    </location>
</feature>
<evidence type="ECO:0000256" key="2">
    <source>
        <dbReference type="ARBA" id="ARBA00022748"/>
    </source>
</evidence>
<evidence type="ECO:0000256" key="3">
    <source>
        <dbReference type="ARBA" id="ARBA00022968"/>
    </source>
</evidence>
<evidence type="ECO:0000256" key="1">
    <source>
        <dbReference type="ARBA" id="ARBA00004196"/>
    </source>
</evidence>
<dbReference type="GO" id="GO:0017004">
    <property type="term" value="P:cytochrome complex assembly"/>
    <property type="evidence" value="ECO:0007669"/>
    <property type="project" value="UniProtKB-KW"/>
</dbReference>
<accession>A0A8J7VYF8</accession>
<gene>
    <name evidence="7" type="ORF">KCX82_00460</name>
</gene>